<evidence type="ECO:0000313" key="1">
    <source>
        <dbReference type="EMBL" id="GET89064.1"/>
    </source>
</evidence>
<comment type="caution">
    <text evidence="1">The sequence shown here is derived from an EMBL/GenBank/DDBJ whole genome shotgun (WGS) entry which is preliminary data.</text>
</comment>
<gene>
    <name evidence="1" type="ORF">LtaPh_2422700</name>
</gene>
<proteinExistence type="predicted"/>
<name>A0A640KJ35_LEITA</name>
<reference evidence="1" key="1">
    <citation type="submission" date="2019-11" db="EMBL/GenBank/DDBJ databases">
        <title>Leishmania tarentolae CDS.</title>
        <authorList>
            <person name="Goto Y."/>
            <person name="Yamagishi J."/>
        </authorList>
    </citation>
    <scope>NUCLEOTIDE SEQUENCE [LARGE SCALE GENOMIC DNA]</scope>
    <source>
        <strain evidence="1">Parrot Tar II</strain>
    </source>
</reference>
<keyword evidence="2" id="KW-1185">Reference proteome</keyword>
<organism evidence="1 2">
    <name type="scientific">Leishmania tarentolae</name>
    <name type="common">Sauroleishmania tarentolae</name>
    <dbReference type="NCBI Taxonomy" id="5689"/>
    <lineage>
        <taxon>Eukaryota</taxon>
        <taxon>Discoba</taxon>
        <taxon>Euglenozoa</taxon>
        <taxon>Kinetoplastea</taxon>
        <taxon>Metakinetoplastina</taxon>
        <taxon>Trypanosomatida</taxon>
        <taxon>Trypanosomatidae</taxon>
        <taxon>Leishmaniinae</taxon>
        <taxon>Leishmania</taxon>
        <taxon>lizard Leishmania</taxon>
    </lineage>
</organism>
<dbReference type="VEuPathDB" id="TriTrypDB:LtaPh_2422700"/>
<dbReference type="AlphaFoldDB" id="A0A640KJ35"/>
<dbReference type="EMBL" id="BLBS01000033">
    <property type="protein sequence ID" value="GET89064.1"/>
    <property type="molecule type" value="Genomic_DNA"/>
</dbReference>
<dbReference type="Proteomes" id="UP000419144">
    <property type="component" value="Unassembled WGS sequence"/>
</dbReference>
<sequence>MSRLDFLSSAPPPFAFLPFVEPFLFHLKSSPLHGSCSTRLPGDRAAMLPSPPFLAPLPTYMRRRLISSLDVAVVLNTDILEGGLVSAAQVIHDKLHLAPVFRQIVLLSARVESLVLGLVQVHGVLEGLADVDVGSSFLPTGDGHDGDGHARIARAVADHYHRLAGDVKLAGVRLLEPGCQPAGQGSSVQVAEVAHCRAAHAHLLLQQIDELLILAQRLRNLSGCRERILRFAAAFDLLEVVWVHVELPHHGCGVCFALLAQLCKVSLVLLGGGAGKATRVQERHGLDGHHVVRAVEEEGSDVVVVLARGLLQALQHVLHSDCHLFLVHKSAVGAGEDREVGHLTVGRALCVLFQVHEVTAVRLTKVGATVVRSRAAVLQLHFEQLWVVLEHHGGGTSALCLLARGAQGVLRNVGRHSDRQAVLAISADEAGGALHRVHTSQTSVLELRHLAVARDGWHVHGAQTLIYHTFHNDGARRVVGGALCAEAEEADLSGVDVVVHDEVEHRVGGHGVRILVVVRNAEGLSHDARHFIPAVTRPLAPLFQVHAAVWGVHGHAADAREAKAGVAHHLFLSRYQSGKRRGGWGEEGRKRGEWEEEGRGAFVLLG</sequence>
<protein>
    <submittedName>
        <fullName evidence="1">Uncharacterized protein</fullName>
    </submittedName>
</protein>
<accession>A0A640KJ35</accession>
<evidence type="ECO:0000313" key="2">
    <source>
        <dbReference type="Proteomes" id="UP000419144"/>
    </source>
</evidence>